<reference evidence="2 3" key="1">
    <citation type="submission" date="2017-10" db="EMBL/GenBank/DDBJ databases">
        <title>Novel microbial diversity and functional potential in the marine mammal oral microbiome.</title>
        <authorList>
            <person name="Dudek N.K."/>
            <person name="Sun C.L."/>
            <person name="Burstein D."/>
            <person name="Kantor R.S."/>
            <person name="Aliaga Goltsman D.S."/>
            <person name="Bik E.M."/>
            <person name="Thomas B.C."/>
            <person name="Banfield J.F."/>
            <person name="Relman D.A."/>
        </authorList>
    </citation>
    <scope>NUCLEOTIDE SEQUENCE [LARGE SCALE GENOMIC DNA]</scope>
    <source>
        <strain evidence="2">DOLZORAL124_49_17</strain>
    </source>
</reference>
<evidence type="ECO:0008006" key="4">
    <source>
        <dbReference type="Google" id="ProtNLM"/>
    </source>
</evidence>
<feature type="chain" id="PRO_5013633689" description="DUF5723 domain-containing protein" evidence="1">
    <location>
        <begin position="23"/>
        <end position="414"/>
    </location>
</feature>
<dbReference type="EMBL" id="PDPS01000041">
    <property type="protein sequence ID" value="PID55874.1"/>
    <property type="molecule type" value="Genomic_DNA"/>
</dbReference>
<feature type="signal peptide" evidence="1">
    <location>
        <begin position="1"/>
        <end position="22"/>
    </location>
</feature>
<gene>
    <name evidence="2" type="ORF">CSB45_13715</name>
</gene>
<evidence type="ECO:0000313" key="2">
    <source>
        <dbReference type="EMBL" id="PID55874.1"/>
    </source>
</evidence>
<proteinExistence type="predicted"/>
<dbReference type="Proteomes" id="UP000229740">
    <property type="component" value="Unassembled WGS sequence"/>
</dbReference>
<name>A0A2G6E1C4_9BACT</name>
<dbReference type="AlphaFoldDB" id="A0A2G6E1C4"/>
<keyword evidence="1" id="KW-0732">Signal</keyword>
<evidence type="ECO:0000256" key="1">
    <source>
        <dbReference type="SAM" id="SignalP"/>
    </source>
</evidence>
<organism evidence="2 3">
    <name type="scientific">candidate division KSB3 bacterium</name>
    <dbReference type="NCBI Taxonomy" id="2044937"/>
    <lineage>
        <taxon>Bacteria</taxon>
        <taxon>candidate division KSB3</taxon>
    </lineage>
</organism>
<evidence type="ECO:0000313" key="3">
    <source>
        <dbReference type="Proteomes" id="UP000229740"/>
    </source>
</evidence>
<comment type="caution">
    <text evidence="2">The sequence shown here is derived from an EMBL/GenBank/DDBJ whole genome shotgun (WGS) entry which is preliminary data.</text>
</comment>
<accession>A0A2G6E1C4</accession>
<protein>
    <recommendedName>
        <fullName evidence="4">DUF5723 domain-containing protein</fullName>
    </recommendedName>
</protein>
<sequence length="414" mass="46964">MKIRIFAFFALAILGICRIAAAQTPVPIHGFLTYNVGSRLVPNDDMSDDVLMNEVTFRMELAKDTDIAAFTFNGDFTYDNYMSDTSFSLREATVDLFAFEACELKAGHQVLTWGTGDMVFVNDLFPKDWKSFFMSRDDEYLKAPSTSLKFSMFSGLGDLNLVLTPTFTPDTYIDGERFSYWGMGGITGENFVAEIPAKTFENAEYHARFAKNIGGLELALYGYKGFFKRPLGFNPEQGTGVFPKLAVYGASLRSQMFGGIVNIESGYYDSLDDRDGTDPMLENAIWKNLVGFEKELIQNLTVSLQYFSEWMQDYDAYTKSIEAIGQEALKEENHDWITLRLTSLQKQQTLILSLFSYYSPAEQDWYLRPLVTYKMSDNLQVSAGANIFGGENAYTFFGQLEDNTNLYARIRYSF</sequence>